<dbReference type="EMBL" id="BCSX01000051">
    <property type="protein sequence ID" value="GAS91796.1"/>
    <property type="molecule type" value="Genomic_DNA"/>
</dbReference>
<evidence type="ECO:0000313" key="1">
    <source>
        <dbReference type="EMBL" id="GAS91796.1"/>
    </source>
</evidence>
<dbReference type="AlphaFoldDB" id="A0A100W558"/>
<name>A0A100W558_9MYCO</name>
<evidence type="ECO:0000313" key="2">
    <source>
        <dbReference type="Proteomes" id="UP000069620"/>
    </source>
</evidence>
<dbReference type="Proteomes" id="UP000069620">
    <property type="component" value="Unassembled WGS sequence"/>
</dbReference>
<comment type="caution">
    <text evidence="1">The sequence shown here is derived from an EMBL/GenBank/DDBJ whole genome shotgun (WGS) entry which is preliminary data.</text>
</comment>
<organism evidence="1 2">
    <name type="scientific">Mycolicibacterium brisbanense</name>
    <dbReference type="NCBI Taxonomy" id="146020"/>
    <lineage>
        <taxon>Bacteria</taxon>
        <taxon>Bacillati</taxon>
        <taxon>Actinomycetota</taxon>
        <taxon>Actinomycetes</taxon>
        <taxon>Mycobacteriales</taxon>
        <taxon>Mycobacteriaceae</taxon>
        <taxon>Mycolicibacterium</taxon>
    </lineage>
</organism>
<reference evidence="2" key="1">
    <citation type="journal article" date="2016" name="Genome Announc.">
        <title>Draft Genome Sequences of Five Rapidly Growing Mycobacterium Species, M. thermoresistibile, M. fortuitum subsp. acetamidolyticum, M. canariasense, M. brisbanense, and M. novocastrense.</title>
        <authorList>
            <person name="Katahira K."/>
            <person name="Ogura Y."/>
            <person name="Gotoh Y."/>
            <person name="Hayashi T."/>
        </authorList>
    </citation>
    <scope>NUCLEOTIDE SEQUENCE [LARGE SCALE GENOMIC DNA]</scope>
    <source>
        <strain evidence="2">JCM15654</strain>
    </source>
</reference>
<accession>A0A100W558</accession>
<reference evidence="2" key="2">
    <citation type="submission" date="2016-02" db="EMBL/GenBank/DDBJ databases">
        <title>Draft genome sequence of five rapidly growing Mycobacterium species.</title>
        <authorList>
            <person name="Katahira K."/>
            <person name="Gotou Y."/>
            <person name="Iida K."/>
            <person name="Ogura Y."/>
            <person name="Hayashi T."/>
        </authorList>
    </citation>
    <scope>NUCLEOTIDE SEQUENCE [LARGE SCALE GENOMIC DNA]</scope>
    <source>
        <strain evidence="2">JCM15654</strain>
    </source>
</reference>
<gene>
    <name evidence="1" type="ORF">RMCB_5892</name>
</gene>
<keyword evidence="2" id="KW-1185">Reference proteome</keyword>
<dbReference type="STRING" id="146020.RMCB_5892"/>
<proteinExistence type="predicted"/>
<sequence length="556" mass="60824">MSTGPGTGTRLNHLLDDDGSEGVMSKKFVITPGGRRAAELVHHVAPDSVVHVADGRMRHVTRAGELLRDVGPVPPHEPGVPLMPANVMQPPEQLPEFGTGWITFANFQSGAPLQSFLTTWVVPGAPQTQNGQLLYLFNGLQNSSMILQPVLQWGDNGIFGGDHWCVASWYADGQGGAASYTSPVTVHVGDTLVGRMTRVTGTAGLPLGAVWTCEFVGIADSKLTILTTDELLDCVQTLECYSITRASDYPSSTDTRMRAIAITDSDGSAAPLSWSPVDKITDCGQHTVIVDNSSTHGEVQLWYRDDILPGAAVAQGRWKTIQLTHQLIPMPDGKVLDWVPADGTWRLWHYDASSTHDVLPGNPVASCQWQTIRSGHQLVPMHDGKVLDWVPGDGTWRLWHYDASSTHDVLPGNAVASGQWQTIRSGHQLIPMHDGKVLDWVAGDGTWRLWNYDATHVHDVLPGNAVASGQWKTIGSGHQLVPMHDGKVLDWVPGDGTWRLWNYDPASVHDVLPGSPVDIGNWFSIHAPQQLIVMHDGLVLDWDPLTGDWRLWRYQP</sequence>
<protein>
    <submittedName>
        <fullName evidence="1">WD-40 repeat protein</fullName>
    </submittedName>
</protein>